<organism evidence="6 7">
    <name type="scientific">Pyxidicoccus fallax</name>
    <dbReference type="NCBI Taxonomy" id="394095"/>
    <lineage>
        <taxon>Bacteria</taxon>
        <taxon>Pseudomonadati</taxon>
        <taxon>Myxococcota</taxon>
        <taxon>Myxococcia</taxon>
        <taxon>Myxococcales</taxon>
        <taxon>Cystobacterineae</taxon>
        <taxon>Myxococcaceae</taxon>
        <taxon>Pyxidicoccus</taxon>
    </lineage>
</organism>
<keyword evidence="1 2" id="KW-0443">Lipid metabolism</keyword>
<evidence type="ECO:0000256" key="3">
    <source>
        <dbReference type="SAM" id="MobiDB-lite"/>
    </source>
</evidence>
<keyword evidence="4" id="KW-0732">Signal</keyword>
<dbReference type="EMBL" id="JABBJJ010000015">
    <property type="protein sequence ID" value="NMO14236.1"/>
    <property type="molecule type" value="Genomic_DNA"/>
</dbReference>
<proteinExistence type="predicted"/>
<dbReference type="InterPro" id="IPR016035">
    <property type="entry name" value="Acyl_Trfase/lysoPLipase"/>
</dbReference>
<evidence type="ECO:0000256" key="2">
    <source>
        <dbReference type="PROSITE-ProRule" id="PRU01161"/>
    </source>
</evidence>
<gene>
    <name evidence="6" type="ORF">HG543_05100</name>
</gene>
<evidence type="ECO:0000313" key="7">
    <source>
        <dbReference type="Proteomes" id="UP000518300"/>
    </source>
</evidence>
<feature type="short sequence motif" description="GXSXG" evidence="2">
    <location>
        <begin position="127"/>
        <end position="131"/>
    </location>
</feature>
<protein>
    <submittedName>
        <fullName evidence="6">Patatin-like phospholipase family protein</fullName>
    </submittedName>
</protein>
<feature type="signal peptide" evidence="4">
    <location>
        <begin position="1"/>
        <end position="31"/>
    </location>
</feature>
<keyword evidence="2" id="KW-0442">Lipid degradation</keyword>
<feature type="active site" description="Proton acceptor" evidence="2">
    <location>
        <position position="346"/>
    </location>
</feature>
<evidence type="ECO:0000313" key="6">
    <source>
        <dbReference type="EMBL" id="NMO14236.1"/>
    </source>
</evidence>
<dbReference type="AlphaFoldDB" id="A0A848L6L0"/>
<feature type="domain" description="PNPLA" evidence="5">
    <location>
        <begin position="83"/>
        <end position="359"/>
    </location>
</feature>
<feature type="active site" description="Nucleophile" evidence="2">
    <location>
        <position position="129"/>
    </location>
</feature>
<dbReference type="GO" id="GO:0016042">
    <property type="term" value="P:lipid catabolic process"/>
    <property type="evidence" value="ECO:0007669"/>
    <property type="project" value="UniProtKB-UniRule"/>
</dbReference>
<dbReference type="GO" id="GO:0016787">
    <property type="term" value="F:hydrolase activity"/>
    <property type="evidence" value="ECO:0007669"/>
    <property type="project" value="UniProtKB-UniRule"/>
</dbReference>
<dbReference type="Pfam" id="PF01734">
    <property type="entry name" value="Patatin"/>
    <property type="match status" value="1"/>
</dbReference>
<dbReference type="SUPFAM" id="SSF52151">
    <property type="entry name" value="FabD/lysophospholipase-like"/>
    <property type="match status" value="1"/>
</dbReference>
<comment type="caution">
    <text evidence="6">The sequence shown here is derived from an EMBL/GenBank/DDBJ whole genome shotgun (WGS) entry which is preliminary data.</text>
</comment>
<accession>A0A848L6L0</accession>
<comment type="caution">
    <text evidence="2">Lacks conserved residue(s) required for the propagation of feature annotation.</text>
</comment>
<dbReference type="InterPro" id="IPR002641">
    <property type="entry name" value="PNPLA_dom"/>
</dbReference>
<sequence>MVSEGPARLMRMTSANLAACAVLLTALPVLGQSPVVDVAPDGGTPDAETRSVYMGTEFPADHVADPAAARALTVATEQSAPALVVSGGISLGAYQAGFTSTLVRFWSIARAKGGPGAGDPTPRVWTGASAGAVNALLGGLASCDPAFEQARWAPEESLFWTVWVQQLDLEELLPWDDDDRSNHLFSAPHMERTLALIQAQAEQPRFRPDCSFAFGLTVTNLRGRDIPFGWGGPDSKAELTRVTEKLVLQVMTRADGSLTARLPFTRGASSATVPYLELDPEERIHYPALGETPADDAGGQEVSLQNLLLTPQASGAFPLAFPPVAVDVSFFDMTRWEPKQTLKLVDGGFLNNNPVDLAVRLGARWVGGEGTGFNRSRFPVVYLDQDVVDWTWKPSETPRASLGPLEETYFQHVGRLMRAAQDSVVLDTLEQDPNLSGRIKIPHRGFVLPSEYQFAMMGFFDRRFRQHDFYRGMQDAIRFLSTQLTSTRAVEDLVPRVRGETLGAREQRIREVLGIASEGFRCVADGACEAAEDGVQLGKLRAATEELTKTARERALRRDGGVKTSDAAEKNPGLKHDDVDDLLAALGKVGYEYSEGVMGVAKATGSRGDLRPVRVRVGRAFHDLVSRQKSGLRIALRPAGAAFLDDWLTYTPPRQALTVHLSRQRGPGLGWEIPLAFTAHEERREEGGVSDRSEWRFGVSVSGFGVRDMDQLVPNETRMRLVTLGTYADFVSDMDGFGGTFKWLQGGPYVRLRAGLGASGSYLRDPEEFSFLLPEARLGVDVAELVGLRLSVPLYLVKKSEDGWHDGTPKIFKETGLGVEMLFTWW</sequence>
<keyword evidence="2" id="KW-0378">Hydrolase</keyword>
<dbReference type="PROSITE" id="PS51635">
    <property type="entry name" value="PNPLA"/>
    <property type="match status" value="1"/>
</dbReference>
<feature type="chain" id="PRO_5032560295" evidence="4">
    <location>
        <begin position="32"/>
        <end position="826"/>
    </location>
</feature>
<dbReference type="Gene3D" id="3.40.1090.10">
    <property type="entry name" value="Cytosolic phospholipase A2 catalytic domain"/>
    <property type="match status" value="1"/>
</dbReference>
<dbReference type="Proteomes" id="UP000518300">
    <property type="component" value="Unassembled WGS sequence"/>
</dbReference>
<evidence type="ECO:0000256" key="1">
    <source>
        <dbReference type="ARBA" id="ARBA00023098"/>
    </source>
</evidence>
<feature type="short sequence motif" description="DGA/G" evidence="2">
    <location>
        <begin position="346"/>
        <end position="348"/>
    </location>
</feature>
<evidence type="ECO:0000256" key="4">
    <source>
        <dbReference type="SAM" id="SignalP"/>
    </source>
</evidence>
<evidence type="ECO:0000259" key="5">
    <source>
        <dbReference type="PROSITE" id="PS51635"/>
    </source>
</evidence>
<reference evidence="6 7" key="1">
    <citation type="submission" date="2020-04" db="EMBL/GenBank/DDBJ databases">
        <title>Draft genome of Pyxidicoccus fallax type strain.</title>
        <authorList>
            <person name="Whitworth D.E."/>
        </authorList>
    </citation>
    <scope>NUCLEOTIDE SEQUENCE [LARGE SCALE GENOMIC DNA]</scope>
    <source>
        <strain evidence="6 7">DSM 14698</strain>
    </source>
</reference>
<keyword evidence="7" id="KW-1185">Reference proteome</keyword>
<feature type="region of interest" description="Disordered" evidence="3">
    <location>
        <begin position="554"/>
        <end position="574"/>
    </location>
</feature>
<name>A0A848L6L0_9BACT</name>